<accession>A0A6J4KPP0</accession>
<feature type="compositionally biased region" description="Basic and acidic residues" evidence="1">
    <location>
        <begin position="40"/>
        <end position="50"/>
    </location>
</feature>
<reference evidence="2" key="1">
    <citation type="submission" date="2020-02" db="EMBL/GenBank/DDBJ databases">
        <authorList>
            <person name="Meier V. D."/>
        </authorList>
    </citation>
    <scope>NUCLEOTIDE SEQUENCE</scope>
    <source>
        <strain evidence="2">AVDCRST_MAG40</strain>
    </source>
</reference>
<feature type="compositionally biased region" description="Basic residues" evidence="1">
    <location>
        <begin position="170"/>
        <end position="183"/>
    </location>
</feature>
<proteinExistence type="predicted"/>
<name>A0A6J4KPP0_9BACT</name>
<feature type="region of interest" description="Disordered" evidence="1">
    <location>
        <begin position="32"/>
        <end position="213"/>
    </location>
</feature>
<feature type="compositionally biased region" description="Basic residues" evidence="1">
    <location>
        <begin position="68"/>
        <end position="80"/>
    </location>
</feature>
<dbReference type="AlphaFoldDB" id="A0A6J4KPP0"/>
<feature type="compositionally biased region" description="Basic residues" evidence="1">
    <location>
        <begin position="146"/>
        <end position="160"/>
    </location>
</feature>
<protein>
    <submittedName>
        <fullName evidence="2">Uncharacterized protein</fullName>
    </submittedName>
</protein>
<sequence length="213" mass="23567">GPVVGRLRARRPEEPELLGDRSLLRELPAGVVRGGRGVRRRGDAQGRDVARVPWHRHRGPPGAGRPGARPRVRRRARARRGPPGGERRRRRRDLRRGAPLHGRGQGVRRDRARAPLGRAAGGLLPRPRLRAARAPAQPPRQAPLLRRARSREHRPAHPHRAQAAGEVRQRGVRHPHAHGRALRPLRADPPHAHPVPHLPRAPGLHLPLGGADV</sequence>
<organism evidence="2">
    <name type="scientific">uncultured Gemmatimonadaceae bacterium</name>
    <dbReference type="NCBI Taxonomy" id="246130"/>
    <lineage>
        <taxon>Bacteria</taxon>
        <taxon>Pseudomonadati</taxon>
        <taxon>Gemmatimonadota</taxon>
        <taxon>Gemmatimonadia</taxon>
        <taxon>Gemmatimonadales</taxon>
        <taxon>Gemmatimonadaceae</taxon>
        <taxon>environmental samples</taxon>
    </lineage>
</organism>
<evidence type="ECO:0000256" key="1">
    <source>
        <dbReference type="SAM" id="MobiDB-lite"/>
    </source>
</evidence>
<dbReference type="EMBL" id="CADCTX010000285">
    <property type="protein sequence ID" value="CAA9311179.1"/>
    <property type="molecule type" value="Genomic_DNA"/>
</dbReference>
<feature type="compositionally biased region" description="Low complexity" evidence="1">
    <location>
        <begin position="114"/>
        <end position="126"/>
    </location>
</feature>
<evidence type="ECO:0000313" key="2">
    <source>
        <dbReference type="EMBL" id="CAA9311179.1"/>
    </source>
</evidence>
<feature type="non-terminal residue" evidence="2">
    <location>
        <position position="213"/>
    </location>
</feature>
<feature type="non-terminal residue" evidence="2">
    <location>
        <position position="1"/>
    </location>
</feature>
<gene>
    <name evidence="2" type="ORF">AVDCRST_MAG40-980</name>
</gene>